<dbReference type="InterPro" id="IPR011042">
    <property type="entry name" value="6-blade_b-propeller_TolB-like"/>
</dbReference>
<organism evidence="2 3">
    <name type="scientific">Paenibacillus glycanilyticus</name>
    <dbReference type="NCBI Taxonomy" id="126569"/>
    <lineage>
        <taxon>Bacteria</taxon>
        <taxon>Bacillati</taxon>
        <taxon>Bacillota</taxon>
        <taxon>Bacilli</taxon>
        <taxon>Bacillales</taxon>
        <taxon>Paenibacillaceae</taxon>
        <taxon>Paenibacillus</taxon>
    </lineage>
</organism>
<evidence type="ECO:0008006" key="4">
    <source>
        <dbReference type="Google" id="ProtNLM"/>
    </source>
</evidence>
<name>A0ABQ6G6Q1_9BACL</name>
<dbReference type="Gene3D" id="2.120.10.30">
    <property type="entry name" value="TolB, C-terminal domain"/>
    <property type="match status" value="1"/>
</dbReference>
<evidence type="ECO:0000313" key="3">
    <source>
        <dbReference type="Proteomes" id="UP001157114"/>
    </source>
</evidence>
<dbReference type="Gene3D" id="2.130.10.10">
    <property type="entry name" value="YVTN repeat-like/Quinoprotein amine dehydrogenase"/>
    <property type="match status" value="1"/>
</dbReference>
<reference evidence="2 3" key="1">
    <citation type="submission" date="2023-03" db="EMBL/GenBank/DDBJ databases">
        <title>Draft genome sequence of the bacteria which degrade cell wall of Tricholomamatutake.</title>
        <authorList>
            <person name="Konishi Y."/>
            <person name="Fukuta Y."/>
            <person name="Shirasaka N."/>
        </authorList>
    </citation>
    <scope>NUCLEOTIDE SEQUENCE [LARGE SCALE GENOMIC DNA]</scope>
    <source>
        <strain evidence="3">mu1</strain>
    </source>
</reference>
<dbReference type="SUPFAM" id="SSF82171">
    <property type="entry name" value="DPP6 N-terminal domain-like"/>
    <property type="match status" value="1"/>
</dbReference>
<comment type="caution">
    <text evidence="2">The sequence shown here is derived from an EMBL/GenBank/DDBJ whole genome shotgun (WGS) entry which is preliminary data.</text>
</comment>
<dbReference type="EMBL" id="BSSQ01000001">
    <property type="protein sequence ID" value="GLX65918.1"/>
    <property type="molecule type" value="Genomic_DNA"/>
</dbReference>
<protein>
    <recommendedName>
        <fullName evidence="4">Copper amine oxidase-like N-terminal domain-containing protein</fullName>
    </recommendedName>
</protein>
<sequence>MKKAVVISVLATAIGASAVTPVMAQSAVQSAQAVQVGSTTVSINGKAVAIRTINAQGVTLASVRDLAKALEASLNVSRSTITVQLNHNIAQVQDAVTVNGTAFVEPVSFLTKLGVGYSNGNITSIKFLENVDQVTWVNASKLIVSKSGDTGREDYLVDAATGKNELLLTSSDTSELIVSPDGSKAAYSNEDGTVNVIDLSTKQSTQVSADTSIKNEMVFSADGSSIFFFQGDKNSVICKLSLADGSVTKILEDKVDYKANLAVSADGTKVAYLQIKQPVVKNDATDVSKDDVTIDPTGTETQAYFYDSAKNDNKPVQLTKDTSDKAFLELSADGSKAYFVSINDDAAGSVASVDTASLEAASVFSAEDVFQMNQADGKLIVLTAKGDANSISAIDPATGTASKLYGVSDAVSELIVSGKGDIAAISNGQVAVPVNGKFTTITR</sequence>
<dbReference type="RefSeq" id="WP_284236596.1">
    <property type="nucleotide sequence ID" value="NZ_BSSQ01000001.1"/>
</dbReference>
<proteinExistence type="predicted"/>
<feature type="signal peptide" evidence="1">
    <location>
        <begin position="1"/>
        <end position="24"/>
    </location>
</feature>
<feature type="chain" id="PRO_5046889704" description="Copper amine oxidase-like N-terminal domain-containing protein" evidence="1">
    <location>
        <begin position="25"/>
        <end position="443"/>
    </location>
</feature>
<dbReference type="PANTHER" id="PTHR36842">
    <property type="entry name" value="PROTEIN TOLB HOMOLOG"/>
    <property type="match status" value="1"/>
</dbReference>
<dbReference type="PANTHER" id="PTHR36842:SF1">
    <property type="entry name" value="PROTEIN TOLB"/>
    <property type="match status" value="1"/>
</dbReference>
<accession>A0ABQ6G6Q1</accession>
<evidence type="ECO:0000256" key="1">
    <source>
        <dbReference type="SAM" id="SignalP"/>
    </source>
</evidence>
<dbReference type="Proteomes" id="UP001157114">
    <property type="component" value="Unassembled WGS sequence"/>
</dbReference>
<keyword evidence="3" id="KW-1185">Reference proteome</keyword>
<gene>
    <name evidence="2" type="ORF">MU1_02620</name>
</gene>
<dbReference type="InterPro" id="IPR015943">
    <property type="entry name" value="WD40/YVTN_repeat-like_dom_sf"/>
</dbReference>
<evidence type="ECO:0000313" key="2">
    <source>
        <dbReference type="EMBL" id="GLX65918.1"/>
    </source>
</evidence>
<keyword evidence="1" id="KW-0732">Signal</keyword>